<comment type="caution">
    <text evidence="1">The sequence shown here is derived from an EMBL/GenBank/DDBJ whole genome shotgun (WGS) entry which is preliminary data.</text>
</comment>
<organism evidence="1">
    <name type="scientific">Chlorobaculum parvum</name>
    <dbReference type="NCBI Taxonomy" id="274539"/>
    <lineage>
        <taxon>Bacteria</taxon>
        <taxon>Pseudomonadati</taxon>
        <taxon>Chlorobiota</taxon>
        <taxon>Chlorobiia</taxon>
        <taxon>Chlorobiales</taxon>
        <taxon>Chlorobiaceae</taxon>
        <taxon>Chlorobaculum</taxon>
    </lineage>
</organism>
<dbReference type="EMBL" id="DRSQ01000160">
    <property type="protein sequence ID" value="HHE32556.1"/>
    <property type="molecule type" value="Genomic_DNA"/>
</dbReference>
<protein>
    <submittedName>
        <fullName evidence="1">DUF2283 domain-containing protein</fullName>
    </submittedName>
</protein>
<sequence length="68" mass="7676">MRVKYFSDTDTAHIEFTESSVEETKEISENIYIDVDEQGNLVSMTIEHAKSNAMLSEFSLQEISAKSA</sequence>
<dbReference type="PANTHER" id="PTHR37029">
    <property type="entry name" value="SSR1768 PROTEIN"/>
    <property type="match status" value="1"/>
</dbReference>
<dbReference type="Proteomes" id="UP000886058">
    <property type="component" value="Unassembled WGS sequence"/>
</dbReference>
<dbReference type="PANTHER" id="PTHR37029:SF1">
    <property type="entry name" value="SSR1768 PROTEIN"/>
    <property type="match status" value="1"/>
</dbReference>
<gene>
    <name evidence="1" type="ORF">ENL07_08010</name>
</gene>
<reference evidence="1" key="1">
    <citation type="journal article" date="2020" name="mSystems">
        <title>Genome- and Community-Level Interaction Insights into Carbon Utilization and Element Cycling Functions of Hydrothermarchaeota in Hydrothermal Sediment.</title>
        <authorList>
            <person name="Zhou Z."/>
            <person name="Liu Y."/>
            <person name="Xu W."/>
            <person name="Pan J."/>
            <person name="Luo Z.H."/>
            <person name="Li M."/>
        </authorList>
    </citation>
    <scope>NUCLEOTIDE SEQUENCE [LARGE SCALE GENOMIC DNA]</scope>
    <source>
        <strain evidence="1">HyVt-633</strain>
    </source>
</reference>
<name>A0A7C5DER6_9CHLB</name>
<dbReference type="InterPro" id="IPR019270">
    <property type="entry name" value="DUF2283"/>
</dbReference>
<evidence type="ECO:0000313" key="1">
    <source>
        <dbReference type="EMBL" id="HHE32556.1"/>
    </source>
</evidence>
<accession>A0A7C5DER6</accession>
<dbReference type="AlphaFoldDB" id="A0A7C5DER6"/>
<proteinExistence type="predicted"/>
<dbReference type="Pfam" id="PF10049">
    <property type="entry name" value="DUF2283"/>
    <property type="match status" value="1"/>
</dbReference>